<sequence>MTMAASVSGDRVLEPGQMAGCGLRTLKGVSSSQRHLWDDPLARVSALNSLFPSAPYSDLKLAKYRRLSMTSLSPPERRGSVNPLIGHHLLEHVEIPVELAKRSPHCSNSSADPNRSNRVDRVGCVPRYIRQTSRKTFQRGMCQDTATSILNTSLTTPYSAPNGYRRHHPTLRLISCTTPLDPSAEEVPVLEERMLGPRRSITLRKLSETPSMASAEA</sequence>
<name>A0A6A6IS56_9PLEO</name>
<reference evidence="1" key="1">
    <citation type="journal article" date="2020" name="Stud. Mycol.">
        <title>101 Dothideomycetes genomes: a test case for predicting lifestyles and emergence of pathogens.</title>
        <authorList>
            <person name="Haridas S."/>
            <person name="Albert R."/>
            <person name="Binder M."/>
            <person name="Bloem J."/>
            <person name="Labutti K."/>
            <person name="Salamov A."/>
            <person name="Andreopoulos B."/>
            <person name="Baker S."/>
            <person name="Barry K."/>
            <person name="Bills G."/>
            <person name="Bluhm B."/>
            <person name="Cannon C."/>
            <person name="Castanera R."/>
            <person name="Culley D."/>
            <person name="Daum C."/>
            <person name="Ezra D."/>
            <person name="Gonzalez J."/>
            <person name="Henrissat B."/>
            <person name="Kuo A."/>
            <person name="Liang C."/>
            <person name="Lipzen A."/>
            <person name="Lutzoni F."/>
            <person name="Magnuson J."/>
            <person name="Mondo S."/>
            <person name="Nolan M."/>
            <person name="Ohm R."/>
            <person name="Pangilinan J."/>
            <person name="Park H.-J."/>
            <person name="Ramirez L."/>
            <person name="Alfaro M."/>
            <person name="Sun H."/>
            <person name="Tritt A."/>
            <person name="Yoshinaga Y."/>
            <person name="Zwiers L.-H."/>
            <person name="Turgeon B."/>
            <person name="Goodwin S."/>
            <person name="Spatafora J."/>
            <person name="Crous P."/>
            <person name="Grigoriev I."/>
        </authorList>
    </citation>
    <scope>NUCLEOTIDE SEQUENCE</scope>
    <source>
        <strain evidence="1">CBS 122368</strain>
    </source>
</reference>
<dbReference type="Proteomes" id="UP000800094">
    <property type="component" value="Unassembled WGS sequence"/>
</dbReference>
<gene>
    <name evidence="1" type="ORF">BU26DRAFT_218363</name>
</gene>
<dbReference type="AlphaFoldDB" id="A0A6A6IS56"/>
<dbReference type="EMBL" id="ML987191">
    <property type="protein sequence ID" value="KAF2253226.1"/>
    <property type="molecule type" value="Genomic_DNA"/>
</dbReference>
<evidence type="ECO:0000313" key="1">
    <source>
        <dbReference type="EMBL" id="KAF2253226.1"/>
    </source>
</evidence>
<keyword evidence="2" id="KW-1185">Reference proteome</keyword>
<evidence type="ECO:0000313" key="2">
    <source>
        <dbReference type="Proteomes" id="UP000800094"/>
    </source>
</evidence>
<organism evidence="1 2">
    <name type="scientific">Trematosphaeria pertusa</name>
    <dbReference type="NCBI Taxonomy" id="390896"/>
    <lineage>
        <taxon>Eukaryota</taxon>
        <taxon>Fungi</taxon>
        <taxon>Dikarya</taxon>
        <taxon>Ascomycota</taxon>
        <taxon>Pezizomycotina</taxon>
        <taxon>Dothideomycetes</taxon>
        <taxon>Pleosporomycetidae</taxon>
        <taxon>Pleosporales</taxon>
        <taxon>Massarineae</taxon>
        <taxon>Trematosphaeriaceae</taxon>
        <taxon>Trematosphaeria</taxon>
    </lineage>
</organism>
<protein>
    <submittedName>
        <fullName evidence="1">Uncharacterized protein</fullName>
    </submittedName>
</protein>
<dbReference type="RefSeq" id="XP_033688230.1">
    <property type="nucleotide sequence ID" value="XM_033820728.1"/>
</dbReference>
<proteinExistence type="predicted"/>
<accession>A0A6A6IS56</accession>
<dbReference type="GeneID" id="54574058"/>